<dbReference type="OrthoDB" id="399581at2"/>
<name>A0A5B8JWI8_9MOLU</name>
<dbReference type="EMBL" id="CP042295">
    <property type="protein sequence ID" value="QDY86641.1"/>
    <property type="molecule type" value="Genomic_DNA"/>
</dbReference>
<proteinExistence type="predicted"/>
<reference evidence="1 2" key="1">
    <citation type="journal article" date="2019" name="Microbiol. Resour. Announc.">
        <title>Complete Genome Sequences of Three Mycoplasma anserisalpingitis (Mycoplasma sp. 1220) Strains.</title>
        <authorList>
            <person name="Grozner D."/>
            <person name="Forro B."/>
            <person name="Kovacs A.B."/>
            <person name="Marton S."/>
            <person name="Banyai K."/>
            <person name="Kreizinger Z."/>
            <person name="Sulyok K.M."/>
            <person name="Gyuranecz M."/>
        </authorList>
    </citation>
    <scope>NUCLEOTIDE SEQUENCE [LARGE SCALE GENOMIC DNA]</scope>
    <source>
        <strain evidence="1 2">ATCC:BAA-2147</strain>
    </source>
</reference>
<evidence type="ECO:0000313" key="1">
    <source>
        <dbReference type="EMBL" id="QDY86641.1"/>
    </source>
</evidence>
<dbReference type="Proteomes" id="UP000318927">
    <property type="component" value="Chromosome"/>
</dbReference>
<dbReference type="AlphaFoldDB" id="A0A5B8JWI8"/>
<evidence type="ECO:0000313" key="2">
    <source>
        <dbReference type="Proteomes" id="UP000318927"/>
    </source>
</evidence>
<dbReference type="RefSeq" id="WP_146368273.1">
    <property type="nucleotide sequence ID" value="NZ_CP042295.1"/>
</dbReference>
<sequence>MNELKKIVDNDKVRSKVNPKNHVRYYVVVDFIKTIIGENENPDIHWQMLKKRLIYEESKVFDEMVLIKINEFTAGKLTPTPKKYEAANIKALIRIVMSMTTHFSEKVKEWIVNSAFLSYNNELIKKNS</sequence>
<gene>
    <name evidence="1" type="ORF">FRW55_00460</name>
</gene>
<organism evidence="1 2">
    <name type="scientific">Mycoplasma anserisalpingitidis</name>
    <dbReference type="NCBI Taxonomy" id="519450"/>
    <lineage>
        <taxon>Bacteria</taxon>
        <taxon>Bacillati</taxon>
        <taxon>Mycoplasmatota</taxon>
        <taxon>Mollicutes</taxon>
        <taxon>Mycoplasmataceae</taxon>
        <taxon>Mycoplasma</taxon>
    </lineage>
</organism>
<keyword evidence="2" id="KW-1185">Reference proteome</keyword>
<accession>A0A5B8JWI8</accession>
<protein>
    <submittedName>
        <fullName evidence="1">Uncharacterized protein</fullName>
    </submittedName>
</protein>
<dbReference type="KEGG" id="mans:FRW55_00460"/>